<dbReference type="InterPro" id="IPR056599">
    <property type="entry name" value="AAA_lid_fung"/>
</dbReference>
<organism evidence="2 3">
    <name type="scientific">Letharia columbiana</name>
    <dbReference type="NCBI Taxonomy" id="112416"/>
    <lineage>
        <taxon>Eukaryota</taxon>
        <taxon>Fungi</taxon>
        <taxon>Dikarya</taxon>
        <taxon>Ascomycota</taxon>
        <taxon>Pezizomycotina</taxon>
        <taxon>Lecanoromycetes</taxon>
        <taxon>OSLEUM clade</taxon>
        <taxon>Lecanoromycetidae</taxon>
        <taxon>Lecanorales</taxon>
        <taxon>Lecanorineae</taxon>
        <taxon>Parmeliaceae</taxon>
        <taxon>Letharia</taxon>
    </lineage>
</organism>
<dbReference type="PANTHER" id="PTHR46411">
    <property type="entry name" value="FAMILY ATPASE, PUTATIVE-RELATED"/>
    <property type="match status" value="1"/>
</dbReference>
<gene>
    <name evidence="2" type="ORF">HO173_009257</name>
</gene>
<keyword evidence="3" id="KW-1185">Reference proteome</keyword>
<dbReference type="Proteomes" id="UP000578531">
    <property type="component" value="Unassembled WGS sequence"/>
</dbReference>
<dbReference type="PANTHER" id="PTHR46411:SF4">
    <property type="entry name" value="AAA+ ATPASE DOMAIN-CONTAINING PROTEIN"/>
    <property type="match status" value="1"/>
</dbReference>
<sequence length="224" mass="25134">MSRVHLVVKYETLEAPAQIRIWKQFAENDRTDFIVDRRAMRYVQEYFESTKVSWNGREIRNAIQTAVALAEHEAKTSDPPEGDVLLKTEHIQEVIEMSQGFKEYLTKFRGDEARRALQAQARMDKGKDMTAERSLHEMREVAARPRKGTTDAFAGGSMASRCTTLNEVSQISVRGTLDGLNVAGFGENLVLIISGANDSGPGAQHSDYDRALRDRVADGFRNVV</sequence>
<comment type="caution">
    <text evidence="2">The sequence shown here is derived from an EMBL/GenBank/DDBJ whole genome shotgun (WGS) entry which is preliminary data.</text>
</comment>
<dbReference type="EMBL" id="JACCJC010000047">
    <property type="protein sequence ID" value="KAF6232589.1"/>
    <property type="molecule type" value="Genomic_DNA"/>
</dbReference>
<proteinExistence type="predicted"/>
<name>A0A8H6FQ15_9LECA</name>
<dbReference type="GeneID" id="59290909"/>
<dbReference type="AlphaFoldDB" id="A0A8H6FQ15"/>
<evidence type="ECO:0000259" key="1">
    <source>
        <dbReference type="Pfam" id="PF23232"/>
    </source>
</evidence>
<reference evidence="2 3" key="1">
    <citation type="journal article" date="2020" name="Genomics">
        <title>Complete, high-quality genomes from long-read metagenomic sequencing of two wolf lichen thalli reveals enigmatic genome architecture.</title>
        <authorList>
            <person name="McKenzie S.K."/>
            <person name="Walston R.F."/>
            <person name="Allen J.L."/>
        </authorList>
    </citation>
    <scope>NUCLEOTIDE SEQUENCE [LARGE SCALE GENOMIC DNA]</scope>
    <source>
        <strain evidence="2">WasteWater2</strain>
    </source>
</reference>
<evidence type="ECO:0000313" key="3">
    <source>
        <dbReference type="Proteomes" id="UP000578531"/>
    </source>
</evidence>
<dbReference type="Pfam" id="PF23232">
    <property type="entry name" value="AAA_lid_13"/>
    <property type="match status" value="1"/>
</dbReference>
<dbReference type="RefSeq" id="XP_037162015.1">
    <property type="nucleotide sequence ID" value="XM_037311148.1"/>
</dbReference>
<evidence type="ECO:0000313" key="2">
    <source>
        <dbReference type="EMBL" id="KAF6232589.1"/>
    </source>
</evidence>
<protein>
    <recommendedName>
        <fullName evidence="1">AAA+ ATPase lid domain-containing protein</fullName>
    </recommendedName>
</protein>
<feature type="domain" description="AAA+ ATPase lid" evidence="1">
    <location>
        <begin position="17"/>
        <end position="111"/>
    </location>
</feature>
<dbReference type="OrthoDB" id="10042665at2759"/>
<accession>A0A8H6FQ15</accession>